<evidence type="ECO:0000256" key="3">
    <source>
        <dbReference type="ARBA" id="ARBA00012113"/>
    </source>
</evidence>
<feature type="region of interest" description="Disordered" evidence="15">
    <location>
        <begin position="357"/>
        <end position="376"/>
    </location>
</feature>
<dbReference type="EMBL" id="LR700248">
    <property type="protein sequence ID" value="VVH84036.1"/>
    <property type="molecule type" value="Genomic_DNA"/>
</dbReference>
<dbReference type="GO" id="GO:0046306">
    <property type="term" value="P:alkanesulfonate catabolic process"/>
    <property type="evidence" value="ECO:0007669"/>
    <property type="project" value="TreeGrafter"/>
</dbReference>
<dbReference type="InterPro" id="IPR050172">
    <property type="entry name" value="SsuD_RutA_monooxygenase"/>
</dbReference>
<dbReference type="GO" id="GO:0042918">
    <property type="term" value="P:alkanesulfonate transmembrane transport"/>
    <property type="evidence" value="ECO:0007669"/>
    <property type="project" value="UniProtKB-ARBA"/>
</dbReference>
<dbReference type="Pfam" id="PF00528">
    <property type="entry name" value="BPD_transp_1"/>
    <property type="match status" value="1"/>
</dbReference>
<dbReference type="AlphaFoldDB" id="A0A5E5R6G0"/>
<sequence length="580" mass="62483">MSLEIFWFLPTHGDGHYLGTTQGARAVDHGYLQQIAQAADRLGFGGVLIPTGRSCEDSWLVAASLIPVTQRLKFLVALRPGIISPTVAARQAATLDRLSNGRALFNLVTGGDPDELAGDGLHLSHAERYEASVEFTRIWRRVLEGETVDYAGKHIQVKGAKLLYPPLQQPRPPLYFGGSSEAAQDLAAEQVELYLTWGEPPAAVAEKIAQVREKAARQGRQVRFGIRLHVIVRETSEEAWQAADRLIAHLDDDTIARAQASLARFDSVGQQRMAALHGGSRDNLEVSPNLWAGVGLVRGGAGTALVGDGPTVAARVRSTPSWASIPSSSPAIRTWKSPTGSPNCCSRTSTCSARRSPRTRLCQPVRRDGGQRHPAPAGRAELRAVGANDMSISKRLAERLAPWALPLVLLAVWQAAVEFGWLSSRILPRPAPYSRPAGRCCSGEIWQHLAISGWRAAIGFLIGGAIGLVLGFVTGLSKWGERFLDSSVQMIRNVPHLALIPLVILWFGIDESAKIFLVALGTLFPIYLNTYHGIRGIDPGLLEMARSYGLSGFALFRQVILPGALPSILVGCASPSASCG</sequence>
<accession>A0A5E5R6G0</accession>
<dbReference type="NCBIfam" id="TIGR03565">
    <property type="entry name" value="alk_sulf_monoox"/>
    <property type="match status" value="1"/>
</dbReference>
<dbReference type="InterPro" id="IPR011251">
    <property type="entry name" value="Luciferase-like_dom"/>
</dbReference>
<feature type="transmembrane region" description="Helical" evidence="14">
    <location>
        <begin position="491"/>
        <end position="509"/>
    </location>
</feature>
<evidence type="ECO:0000256" key="14">
    <source>
        <dbReference type="RuleBase" id="RU363032"/>
    </source>
</evidence>
<dbReference type="CDD" id="cd06261">
    <property type="entry name" value="TM_PBP2"/>
    <property type="match status" value="1"/>
</dbReference>
<dbReference type="PANTHER" id="PTHR42847:SF4">
    <property type="entry name" value="ALKANESULFONATE MONOOXYGENASE-RELATED"/>
    <property type="match status" value="1"/>
</dbReference>
<feature type="transmembrane region" description="Helical" evidence="14">
    <location>
        <begin position="400"/>
        <end position="422"/>
    </location>
</feature>
<dbReference type="EC" id="1.14.14.5" evidence="3"/>
<evidence type="ECO:0000256" key="13">
    <source>
        <dbReference type="ARBA" id="ARBA00050463"/>
    </source>
</evidence>
<dbReference type="FunFam" id="1.10.3720.10:FF:000003">
    <property type="entry name" value="Aliphatic sulfonate ABC transporter permease"/>
    <property type="match status" value="1"/>
</dbReference>
<dbReference type="SUPFAM" id="SSF51679">
    <property type="entry name" value="Bacterial luciferase-like"/>
    <property type="match status" value="1"/>
</dbReference>
<comment type="catalytic activity">
    <reaction evidence="13">
        <text>an alkanesulfonate + FMNH2 + O2 = an aldehyde + FMN + sulfite + H2O + 2 H(+)</text>
        <dbReference type="Rhea" id="RHEA:23064"/>
        <dbReference type="ChEBI" id="CHEBI:15377"/>
        <dbReference type="ChEBI" id="CHEBI:15378"/>
        <dbReference type="ChEBI" id="CHEBI:15379"/>
        <dbReference type="ChEBI" id="CHEBI:17359"/>
        <dbReference type="ChEBI" id="CHEBI:17478"/>
        <dbReference type="ChEBI" id="CHEBI:57618"/>
        <dbReference type="ChEBI" id="CHEBI:58210"/>
        <dbReference type="ChEBI" id="CHEBI:134249"/>
        <dbReference type="EC" id="1.14.14.5"/>
    </reaction>
</comment>
<evidence type="ECO:0000256" key="11">
    <source>
        <dbReference type="ARBA" id="ARBA00023033"/>
    </source>
</evidence>
<dbReference type="InterPro" id="IPR019911">
    <property type="entry name" value="Alkanesulphonate_mOase_FMN-dep"/>
</dbReference>
<dbReference type="Gene3D" id="1.10.3720.10">
    <property type="entry name" value="MetI-like"/>
    <property type="match status" value="1"/>
</dbReference>
<evidence type="ECO:0000256" key="8">
    <source>
        <dbReference type="ARBA" id="ARBA00022692"/>
    </source>
</evidence>
<dbReference type="InterPro" id="IPR035906">
    <property type="entry name" value="MetI-like_sf"/>
</dbReference>
<gene>
    <name evidence="17" type="primary">ssuD_3</name>
    <name evidence="17" type="ORF">TUEID40_05233</name>
</gene>
<dbReference type="PANTHER" id="PTHR42847">
    <property type="entry name" value="ALKANESULFONATE MONOOXYGENASE"/>
    <property type="match status" value="1"/>
</dbReference>
<dbReference type="InterPro" id="IPR000515">
    <property type="entry name" value="MetI-like"/>
</dbReference>
<dbReference type="NCBIfam" id="NF001939">
    <property type="entry name" value="PRK00719.1"/>
    <property type="match status" value="1"/>
</dbReference>
<evidence type="ECO:0000256" key="1">
    <source>
        <dbReference type="ARBA" id="ARBA00004651"/>
    </source>
</evidence>
<keyword evidence="12 14" id="KW-0472">Membrane</keyword>
<keyword evidence="4 14" id="KW-0813">Transport</keyword>
<evidence type="ECO:0000256" key="15">
    <source>
        <dbReference type="SAM" id="MobiDB-lite"/>
    </source>
</evidence>
<protein>
    <recommendedName>
        <fullName evidence="3">alkanesulfonate monooxygenase</fullName>
        <ecNumber evidence="3">1.14.14.5</ecNumber>
    </recommendedName>
</protein>
<evidence type="ECO:0000256" key="10">
    <source>
        <dbReference type="ARBA" id="ARBA00023002"/>
    </source>
</evidence>
<evidence type="ECO:0000256" key="6">
    <source>
        <dbReference type="ARBA" id="ARBA00022630"/>
    </source>
</evidence>
<organism evidence="17">
    <name type="scientific">Pseudomonas aeruginosa</name>
    <dbReference type="NCBI Taxonomy" id="287"/>
    <lineage>
        <taxon>Bacteria</taxon>
        <taxon>Pseudomonadati</taxon>
        <taxon>Pseudomonadota</taxon>
        <taxon>Gammaproteobacteria</taxon>
        <taxon>Pseudomonadales</taxon>
        <taxon>Pseudomonadaceae</taxon>
        <taxon>Pseudomonas</taxon>
    </lineage>
</organism>
<evidence type="ECO:0000259" key="16">
    <source>
        <dbReference type="PROSITE" id="PS50928"/>
    </source>
</evidence>
<evidence type="ECO:0000256" key="9">
    <source>
        <dbReference type="ARBA" id="ARBA00022989"/>
    </source>
</evidence>
<feature type="domain" description="ABC transmembrane type-1" evidence="16">
    <location>
        <begin position="449"/>
        <end position="580"/>
    </location>
</feature>
<keyword evidence="10 17" id="KW-0560">Oxidoreductase</keyword>
<dbReference type="PROSITE" id="PS50928">
    <property type="entry name" value="ABC_TM1"/>
    <property type="match status" value="1"/>
</dbReference>
<keyword evidence="8 14" id="KW-0812">Transmembrane</keyword>
<evidence type="ECO:0000313" key="17">
    <source>
        <dbReference type="EMBL" id="VVH84036.1"/>
    </source>
</evidence>
<comment type="similarity">
    <text evidence="2">Belongs to the SsuD family.</text>
</comment>
<comment type="similarity">
    <text evidence="14">Belongs to the binding-protein-dependent transport system permease family.</text>
</comment>
<keyword evidence="5" id="KW-1003">Cell membrane</keyword>
<name>A0A5E5R6G0_PSEAI</name>
<keyword evidence="11 17" id="KW-0503">Monooxygenase</keyword>
<dbReference type="Pfam" id="PF00296">
    <property type="entry name" value="Bac_luciferase"/>
    <property type="match status" value="1"/>
</dbReference>
<dbReference type="FunFam" id="3.20.20.30:FF:000001">
    <property type="entry name" value="Alkanesulfonate monooxygenase"/>
    <property type="match status" value="1"/>
</dbReference>
<dbReference type="CDD" id="cd01094">
    <property type="entry name" value="Alkanesulfonate_monoxygenase"/>
    <property type="match status" value="1"/>
</dbReference>
<keyword evidence="6" id="KW-0285">Flavoprotein</keyword>
<evidence type="ECO:0000256" key="4">
    <source>
        <dbReference type="ARBA" id="ARBA00022448"/>
    </source>
</evidence>
<reference evidence="17" key="1">
    <citation type="submission" date="2019-09" db="EMBL/GenBank/DDBJ databases">
        <authorList>
            <person name="Gross C."/>
            <person name="Bohn E."/>
        </authorList>
    </citation>
    <scope>NUCLEOTIDE SEQUENCE</scope>
    <source>
        <strain evidence="17">ID40</strain>
    </source>
</reference>
<keyword evidence="7" id="KW-0288">FMN</keyword>
<dbReference type="SUPFAM" id="SSF161098">
    <property type="entry name" value="MetI-like"/>
    <property type="match status" value="1"/>
</dbReference>
<dbReference type="GO" id="GO:0005886">
    <property type="term" value="C:plasma membrane"/>
    <property type="evidence" value="ECO:0007669"/>
    <property type="project" value="UniProtKB-SubCell"/>
</dbReference>
<feature type="transmembrane region" description="Helical" evidence="14">
    <location>
        <begin position="515"/>
        <end position="534"/>
    </location>
</feature>
<dbReference type="InterPro" id="IPR036661">
    <property type="entry name" value="Luciferase-like_sf"/>
</dbReference>
<dbReference type="Gene3D" id="3.20.20.30">
    <property type="entry name" value="Luciferase-like domain"/>
    <property type="match status" value="1"/>
</dbReference>
<evidence type="ECO:0000256" key="5">
    <source>
        <dbReference type="ARBA" id="ARBA00022475"/>
    </source>
</evidence>
<keyword evidence="9 14" id="KW-1133">Transmembrane helix</keyword>
<feature type="transmembrane region" description="Helical" evidence="14">
    <location>
        <begin position="456"/>
        <end position="479"/>
    </location>
</feature>
<proteinExistence type="inferred from homology"/>
<evidence type="ECO:0000256" key="12">
    <source>
        <dbReference type="ARBA" id="ARBA00023136"/>
    </source>
</evidence>
<evidence type="ECO:0000256" key="2">
    <source>
        <dbReference type="ARBA" id="ARBA00007044"/>
    </source>
</evidence>
<dbReference type="GO" id="GO:0008726">
    <property type="term" value="F:alkanesulfonate monooxygenase activity"/>
    <property type="evidence" value="ECO:0007669"/>
    <property type="project" value="UniProtKB-EC"/>
</dbReference>
<evidence type="ECO:0000256" key="7">
    <source>
        <dbReference type="ARBA" id="ARBA00022643"/>
    </source>
</evidence>
<comment type="subcellular location">
    <subcellularLocation>
        <location evidence="1 14">Cell membrane</location>
        <topology evidence="1 14">Multi-pass membrane protein</topology>
    </subcellularLocation>
</comment>